<protein>
    <recommendedName>
        <fullName evidence="2">Lcl C-terminal domain-containing protein</fullName>
    </recommendedName>
</protein>
<dbReference type="PROSITE" id="PS51257">
    <property type="entry name" value="PROKAR_LIPOPROTEIN"/>
    <property type="match status" value="1"/>
</dbReference>
<evidence type="ECO:0000256" key="1">
    <source>
        <dbReference type="SAM" id="Coils"/>
    </source>
</evidence>
<name>D5V070_ARCNC</name>
<gene>
    <name evidence="3" type="ordered locus">Arnit_2028</name>
</gene>
<dbReference type="OrthoDB" id="9801841at2"/>
<keyword evidence="1" id="KW-0175">Coiled coil</keyword>
<dbReference type="STRING" id="572480.Arnit_2028"/>
<organism evidence="3 4">
    <name type="scientific">Arcobacter nitrofigilis (strain ATCC 33309 / DSM 7299 / CCUG 15893 / LMG 7604 / NCTC 12251 / CI)</name>
    <name type="common">Campylobacter nitrofigilis</name>
    <dbReference type="NCBI Taxonomy" id="572480"/>
    <lineage>
        <taxon>Bacteria</taxon>
        <taxon>Pseudomonadati</taxon>
        <taxon>Campylobacterota</taxon>
        <taxon>Epsilonproteobacteria</taxon>
        <taxon>Campylobacterales</taxon>
        <taxon>Arcobacteraceae</taxon>
        <taxon>Arcobacter</taxon>
    </lineage>
</organism>
<dbReference type="eggNOG" id="COG3209">
    <property type="taxonomic scope" value="Bacteria"/>
</dbReference>
<feature type="coiled-coil region" evidence="1">
    <location>
        <begin position="171"/>
        <end position="203"/>
    </location>
</feature>
<dbReference type="EMBL" id="CP001999">
    <property type="protein sequence ID" value="ADG93682.1"/>
    <property type="molecule type" value="Genomic_DNA"/>
</dbReference>
<dbReference type="KEGG" id="ant:Arnit_2028"/>
<reference evidence="3 4" key="1">
    <citation type="journal article" date="2010" name="Stand. Genomic Sci.">
        <title>Complete genome sequence of Arcobacter nitrofigilis type strain (CI).</title>
        <authorList>
            <person name="Pati A."/>
            <person name="Gronow S."/>
            <person name="Lapidus A."/>
            <person name="Copeland A."/>
            <person name="Glavina Del Rio T."/>
            <person name="Nolan M."/>
            <person name="Lucas S."/>
            <person name="Tice H."/>
            <person name="Cheng J.F."/>
            <person name="Han C."/>
            <person name="Chertkov O."/>
            <person name="Bruce D."/>
            <person name="Tapia R."/>
            <person name="Goodwin L."/>
            <person name="Pitluck S."/>
            <person name="Liolios K."/>
            <person name="Ivanova N."/>
            <person name="Mavromatis K."/>
            <person name="Chen A."/>
            <person name="Palaniappan K."/>
            <person name="Land M."/>
            <person name="Hauser L."/>
            <person name="Chang Y.J."/>
            <person name="Jeffries C.D."/>
            <person name="Detter J.C."/>
            <person name="Rohde M."/>
            <person name="Goker M."/>
            <person name="Bristow J."/>
            <person name="Eisen J.A."/>
            <person name="Markowitz V."/>
            <person name="Hugenholtz P."/>
            <person name="Klenk H.P."/>
            <person name="Kyrpides N.C."/>
        </authorList>
    </citation>
    <scope>NUCLEOTIDE SEQUENCE [LARGE SCALE GENOMIC DNA]</scope>
    <source>
        <strain evidence="4">ATCC 33309 / DSM 7299 / CCUG 15893 / LMG 7604 / NCTC 12251 / CI</strain>
    </source>
</reference>
<evidence type="ECO:0000313" key="3">
    <source>
        <dbReference type="EMBL" id="ADG93682.1"/>
    </source>
</evidence>
<keyword evidence="4" id="KW-1185">Reference proteome</keyword>
<sequence precursor="true">MKERKNIVQLFLSIFMMFIMSACLPHQKELQVMLNKYNITKKIYIKDDVNAYDDYGKDKKVLQVLKRAEEYDIVDIKENYARLAKTKNNNLKSDVWVNLDEIETEPTYFITLIVNVPKAKILLNGKEYESNTRVPSGTYKVDISADNFLDKSIKIEIYKDVKEEIILDFDIEAQKDKIAKEKLEKERIKREKLQRERIERQRKESIYIDKKQKLMWQDNNAVLETKKPWLTKVNYDAKNYLNTIGDTAITYCKNLTLANFKDWRLPTKDELKYLSTQKNKLKNVSSNWYWSITSNNNNGERAWSIYFDNGDGYSDLKNAYNYVRCIRNGGDL</sequence>
<dbReference type="RefSeq" id="WP_013135827.1">
    <property type="nucleotide sequence ID" value="NC_014166.1"/>
</dbReference>
<dbReference type="InterPro" id="IPR011460">
    <property type="entry name" value="Lcl_C"/>
</dbReference>
<dbReference type="HOGENOM" id="CLU_835876_0_0_7"/>
<feature type="domain" description="Lcl C-terminal" evidence="2">
    <location>
        <begin position="208"/>
        <end position="327"/>
    </location>
</feature>
<accession>D5V070</accession>
<proteinExistence type="predicted"/>
<dbReference type="Pfam" id="PF07603">
    <property type="entry name" value="Lcl_C"/>
    <property type="match status" value="1"/>
</dbReference>
<evidence type="ECO:0000259" key="2">
    <source>
        <dbReference type="Pfam" id="PF07603"/>
    </source>
</evidence>
<evidence type="ECO:0000313" key="4">
    <source>
        <dbReference type="Proteomes" id="UP000000939"/>
    </source>
</evidence>
<dbReference type="Proteomes" id="UP000000939">
    <property type="component" value="Chromosome"/>
</dbReference>
<dbReference type="AlphaFoldDB" id="D5V070"/>